<organism evidence="1 2">
    <name type="scientific">Streptomyces pactum</name>
    <dbReference type="NCBI Taxonomy" id="68249"/>
    <lineage>
        <taxon>Bacteria</taxon>
        <taxon>Bacillati</taxon>
        <taxon>Actinomycetota</taxon>
        <taxon>Actinomycetes</taxon>
        <taxon>Kitasatosporales</taxon>
        <taxon>Streptomycetaceae</taxon>
        <taxon>Streptomyces</taxon>
    </lineage>
</organism>
<protein>
    <submittedName>
        <fullName evidence="1">Tetratricopeptide repeat protein</fullName>
    </submittedName>
</protein>
<comment type="caution">
    <text evidence="1">The sequence shown here is derived from an EMBL/GenBank/DDBJ whole genome shotgun (WGS) entry which is preliminary data.</text>
</comment>
<dbReference type="InterPro" id="IPR011990">
    <property type="entry name" value="TPR-like_helical_dom_sf"/>
</dbReference>
<dbReference type="RefSeq" id="WP_197991042.1">
    <property type="nucleotide sequence ID" value="NZ_JACYXC010000001.1"/>
</dbReference>
<name>A0ABS0NRL2_9ACTN</name>
<reference evidence="1 2" key="1">
    <citation type="submission" date="2020-09" db="EMBL/GenBank/DDBJ databases">
        <title>Biosynthesis of the nuclear factor of activated T cells inhibitor NFAT-133 and its congeners in Streptomyces pactum.</title>
        <authorList>
            <person name="Zhou W."/>
            <person name="Posri P."/>
            <person name="Abugrain M.E."/>
            <person name="Weisberg A.J."/>
            <person name="Chang J.H."/>
            <person name="Mahmud T."/>
        </authorList>
    </citation>
    <scope>NUCLEOTIDE SEQUENCE [LARGE SCALE GENOMIC DNA]</scope>
    <source>
        <strain evidence="1 2">ATCC 27456</strain>
    </source>
</reference>
<dbReference type="Gene3D" id="1.25.40.10">
    <property type="entry name" value="Tetratricopeptide repeat domain"/>
    <property type="match status" value="3"/>
</dbReference>
<evidence type="ECO:0000313" key="2">
    <source>
        <dbReference type="Proteomes" id="UP000807371"/>
    </source>
</evidence>
<evidence type="ECO:0000313" key="1">
    <source>
        <dbReference type="EMBL" id="MBH5337803.1"/>
    </source>
</evidence>
<dbReference type="Pfam" id="PF13424">
    <property type="entry name" value="TPR_12"/>
    <property type="match status" value="1"/>
</dbReference>
<dbReference type="PANTHER" id="PTHR19959:SF119">
    <property type="entry name" value="FUNGAL LIPASE-LIKE DOMAIN-CONTAINING PROTEIN"/>
    <property type="match status" value="1"/>
</dbReference>
<keyword evidence="2" id="KW-1185">Reference proteome</keyword>
<dbReference type="SMART" id="SM00028">
    <property type="entry name" value="TPR"/>
    <property type="match status" value="9"/>
</dbReference>
<accession>A0ABS0NRL2</accession>
<dbReference type="InterPro" id="IPR019734">
    <property type="entry name" value="TPR_rpt"/>
</dbReference>
<dbReference type="SUPFAM" id="SSF48452">
    <property type="entry name" value="TPR-like"/>
    <property type="match status" value="4"/>
</dbReference>
<dbReference type="Proteomes" id="UP000807371">
    <property type="component" value="Unassembled WGS sequence"/>
</dbReference>
<dbReference type="PANTHER" id="PTHR19959">
    <property type="entry name" value="KINESIN LIGHT CHAIN"/>
    <property type="match status" value="1"/>
</dbReference>
<proteinExistence type="predicted"/>
<dbReference type="EMBL" id="JACYXC010000001">
    <property type="protein sequence ID" value="MBH5337803.1"/>
    <property type="molecule type" value="Genomic_DNA"/>
</dbReference>
<sequence>MDAPVGPRDGVVYTQIITATGGGRVNAVQHGDQYNYIYRGTPPYRVEPFPVTVPAALPAGLARMPSRLLMARHQVVPFLPRPELALLETWRDGESPGLSVRLVHAEGGSGKTRLAAEFAARSAGAGWAVALARHRSEVSSAGGGDQSLAVRAPGLVVIVDYAERWPLEDLITLVRQHRDAARDRLRILLLARPAGMWWQGLAHQFTKLDILDVDALRLEGIPDTRGARADMYVAARDRFAEIFAHTHPTRIGVPGNLDDPAFALTLTIHMRALVDVDAAGRGWTPPPGSSQASLSSYLLDREHDHWRSLHDRGRGPLRTTEQAMGRAVYVATLTGTLPPDEATAALTRTGAAGTPAAGWQLVADHAHCYPPAGPGLVLDPLAPDRLGEDYLALTLPGHEEEFGYHATDPWTITTPGALLAPDHQDGRPAPYTRQALTVLIEAAHRWPHLATRHLDPLLRRHPALALAAGSAALARLTDLPTLDISVLGAINSHFPEGRHTDLDVGIAAVTARLVHHHLGTFRDPAARAHVLHYLARRQFHAGLRDEALTSGRQALRIWRDLSSTDPAHEPDLADILTNLGVFLSEVGRREEALTFTQEAVAIRRRLAADDPATHEPDSAVALTNLGSQLWAVGRREEALAATEEAVAIRRRSAAGGPAAHEPDLANLLTNLGVFLSEVGRREEALTFAQEAAAVFRRLAAVDPGTHEPDFAGALNNLGNHLSWAGQRKEALAATEEAVAIHRRLAADNPAAHEPDLATSLHSLGSRLSEAGRWEEALTATEKAVTIRRRLATAHPTAHEPGLAGALNNLGVFLSEVGRREEALTAAEEAVTIRRRLATAHPTAQEPGLAGALNNLGTRLSEVGRREEALTATEEAVTIRRRLTADNPAAHEPDLATSLHSLGTRLSEAGRHEEALTATEEAVTIRRRLTAGNPAAHEPDLALSLSAWAQVRHVARQDMPEALRATVEAVEIYSRLVKTAPAPFVSPLRRVVSLQADLLRSLGHRREAEAVRAWLAANDPRG</sequence>
<gene>
    <name evidence="1" type="ORF">IHE55_24705</name>
</gene>
<dbReference type="Pfam" id="PF13374">
    <property type="entry name" value="TPR_10"/>
    <property type="match status" value="6"/>
</dbReference>